<comment type="similarity">
    <text evidence="2 6">Belongs to the multi antimicrobial extrusion (MATE) (TC 2.A.66.1) family.</text>
</comment>
<feature type="transmembrane region" description="Helical" evidence="6">
    <location>
        <begin position="43"/>
        <end position="60"/>
    </location>
</feature>
<dbReference type="GO" id="GO:1990961">
    <property type="term" value="P:xenobiotic detoxification by transmembrane export across the plasma membrane"/>
    <property type="evidence" value="ECO:0007669"/>
    <property type="project" value="InterPro"/>
</dbReference>
<keyword evidence="3 6" id="KW-0812">Transmembrane</keyword>
<dbReference type="AlphaFoldDB" id="A0A978UNN8"/>
<organism evidence="7 8">
    <name type="scientific">Ziziphus jujuba var. spinosa</name>
    <dbReference type="NCBI Taxonomy" id="714518"/>
    <lineage>
        <taxon>Eukaryota</taxon>
        <taxon>Viridiplantae</taxon>
        <taxon>Streptophyta</taxon>
        <taxon>Embryophyta</taxon>
        <taxon>Tracheophyta</taxon>
        <taxon>Spermatophyta</taxon>
        <taxon>Magnoliopsida</taxon>
        <taxon>eudicotyledons</taxon>
        <taxon>Gunneridae</taxon>
        <taxon>Pentapetalae</taxon>
        <taxon>rosids</taxon>
        <taxon>fabids</taxon>
        <taxon>Rosales</taxon>
        <taxon>Rhamnaceae</taxon>
        <taxon>Paliureae</taxon>
        <taxon>Ziziphus</taxon>
    </lineage>
</organism>
<feature type="transmembrane region" description="Helical" evidence="6">
    <location>
        <begin position="636"/>
        <end position="655"/>
    </location>
</feature>
<evidence type="ECO:0000256" key="5">
    <source>
        <dbReference type="ARBA" id="ARBA00023136"/>
    </source>
</evidence>
<dbReference type="Pfam" id="PF01554">
    <property type="entry name" value="MatE"/>
    <property type="match status" value="4"/>
</dbReference>
<feature type="transmembrane region" description="Helical" evidence="6">
    <location>
        <begin position="605"/>
        <end position="624"/>
    </location>
</feature>
<dbReference type="NCBIfam" id="TIGR00797">
    <property type="entry name" value="matE"/>
    <property type="match status" value="2"/>
</dbReference>
<dbReference type="GO" id="GO:0015297">
    <property type="term" value="F:antiporter activity"/>
    <property type="evidence" value="ECO:0007669"/>
    <property type="project" value="InterPro"/>
</dbReference>
<gene>
    <name evidence="7" type="ORF">FEM48_Zijuj10G0135400</name>
</gene>
<feature type="transmembrane region" description="Helical" evidence="6">
    <location>
        <begin position="676"/>
        <end position="695"/>
    </location>
</feature>
<evidence type="ECO:0000256" key="6">
    <source>
        <dbReference type="RuleBase" id="RU004914"/>
    </source>
</evidence>
<evidence type="ECO:0000313" key="7">
    <source>
        <dbReference type="EMBL" id="KAH7516440.1"/>
    </source>
</evidence>
<evidence type="ECO:0000256" key="1">
    <source>
        <dbReference type="ARBA" id="ARBA00004141"/>
    </source>
</evidence>
<comment type="caution">
    <text evidence="7">The sequence shown here is derived from an EMBL/GenBank/DDBJ whole genome shotgun (WGS) entry which is preliminary data.</text>
</comment>
<dbReference type="GO" id="GO:0016020">
    <property type="term" value="C:membrane"/>
    <property type="evidence" value="ECO:0007669"/>
    <property type="project" value="UniProtKB-SubCell"/>
</dbReference>
<feature type="transmembrane region" description="Helical" evidence="6">
    <location>
        <begin position="223"/>
        <end position="242"/>
    </location>
</feature>
<dbReference type="CDD" id="cd13132">
    <property type="entry name" value="MATE_eukaryotic"/>
    <property type="match status" value="2"/>
</dbReference>
<feature type="transmembrane region" description="Helical" evidence="6">
    <location>
        <begin position="535"/>
        <end position="555"/>
    </location>
</feature>
<feature type="transmembrane region" description="Helical" evidence="6">
    <location>
        <begin position="575"/>
        <end position="593"/>
    </location>
</feature>
<keyword evidence="4 6" id="KW-1133">Transmembrane helix</keyword>
<dbReference type="InterPro" id="IPR002528">
    <property type="entry name" value="MATE_fam"/>
</dbReference>
<feature type="transmembrane region" description="Helical" evidence="6">
    <location>
        <begin position="122"/>
        <end position="142"/>
    </location>
</feature>
<feature type="transmembrane region" description="Helical" evidence="6">
    <location>
        <begin position="838"/>
        <end position="859"/>
    </location>
</feature>
<feature type="transmembrane region" description="Helical" evidence="6">
    <location>
        <begin position="347"/>
        <end position="366"/>
    </location>
</feature>
<dbReference type="EMBL" id="JAEACU010000010">
    <property type="protein sequence ID" value="KAH7516440.1"/>
    <property type="molecule type" value="Genomic_DNA"/>
</dbReference>
<feature type="transmembrane region" description="Helical" evidence="6">
    <location>
        <begin position="192"/>
        <end position="211"/>
    </location>
</feature>
<dbReference type="PANTHER" id="PTHR11206">
    <property type="entry name" value="MULTIDRUG RESISTANCE PROTEIN"/>
    <property type="match status" value="1"/>
</dbReference>
<evidence type="ECO:0000256" key="4">
    <source>
        <dbReference type="ARBA" id="ARBA00022989"/>
    </source>
</evidence>
<feature type="transmembrane region" description="Helical" evidence="6">
    <location>
        <begin position="811"/>
        <end position="832"/>
    </location>
</feature>
<sequence>MEDAEKIITTMEERLLLSKEIEEEEKRGKLLSWESFFEEVKKVGTIAGPLVAVVLSQYLLQVISTMMVGHLGKLSLSSTSIAISLAAVTGFSVLQGMASALETLCGQAYGAEEYQKLGLQTYTAIFSLFLVCFPVSLLWIFMGKLLILIGQDPLISQEAGKFIIWLIPALFAYSALQPLVRYFQTQSLIKPMVISSCATLFFHIPLCWVLVFKSGFGSHGGALAIGISNWLNVSLLGLYMKFSSSCEKTRIPISKELLHFQAIKEFLQLAIPSALMLCLEWWSYELIILMSGLLPNPELETSVLSVCLNTIATLYTIPFGFAAAASTRVSNELGSGNPKGAQTATRAAIFLAVAETSIVSTILLLARRIFGYTFSNEKEVVDYVTTMSPLVCVSVILDSLQGVLSGVARGCGWQEIGAYINLGSFYLCGIPVAAILGFWVKLRGKGLWIGIQLGAFSQTVLLYLVTYFTDWEKQIISTMMVGHLGELALSSTSIAISLSGVTGFSVLVGMASALETLCGQAYGAEEYKKLGLQTYTAIFSLFLVCFPVTLIWINMAKILTFTGQDPLIAQEAGKFTIWLVPALFAYAPLQPLIRYFQMQSLIIPMLISSCATLLFHIPLCWILVFKSGLNSHGGALAIGISNWLNVILLGLYMNFSSACERTRSPVSVELFHGVGQFFRLAIPSALMVCLEWWSFELLVLLSGLLPNPQLETSVLSVCTRVSNELGAGNPQAARIATCAVMFLAVAETSIVSTTLFFTRRIFGYTFSNEKEVVDYVTKMAPLVCLNVIFDSLQGVLSGVARGCGWQHIGAYINLSAFYLCGIPVAAILGFWYQLRGEGLWIGIQLGSFMQTVLLSLVTISTDWEKQANKARERIVDSK</sequence>
<comment type="subcellular location">
    <subcellularLocation>
        <location evidence="1">Membrane</location>
        <topology evidence="1">Multi-pass membrane protein</topology>
    </subcellularLocation>
</comment>
<feature type="transmembrane region" description="Helical" evidence="6">
    <location>
        <begin position="418"/>
        <end position="440"/>
    </location>
</feature>
<dbReference type="InterPro" id="IPR045069">
    <property type="entry name" value="MATE_euk"/>
</dbReference>
<feature type="transmembrane region" description="Helical" evidence="6">
    <location>
        <begin position="162"/>
        <end position="180"/>
    </location>
</feature>
<evidence type="ECO:0000313" key="8">
    <source>
        <dbReference type="Proteomes" id="UP000813462"/>
    </source>
</evidence>
<keyword evidence="5 6" id="KW-0472">Membrane</keyword>
<feature type="transmembrane region" description="Helical" evidence="6">
    <location>
        <begin position="488"/>
        <end position="514"/>
    </location>
</feature>
<proteinExistence type="inferred from homology"/>
<dbReference type="GO" id="GO:0042910">
    <property type="term" value="F:xenobiotic transmembrane transporter activity"/>
    <property type="evidence" value="ECO:0007669"/>
    <property type="project" value="InterPro"/>
</dbReference>
<feature type="transmembrane region" description="Helical" evidence="6">
    <location>
        <begin position="80"/>
        <end position="101"/>
    </location>
</feature>
<protein>
    <recommendedName>
        <fullName evidence="6">Protein DETOXIFICATION</fullName>
    </recommendedName>
    <alternativeName>
        <fullName evidence="6">Multidrug and toxic compound extrusion protein</fullName>
    </alternativeName>
</protein>
<evidence type="ECO:0000256" key="3">
    <source>
        <dbReference type="ARBA" id="ARBA00022692"/>
    </source>
</evidence>
<reference evidence="7" key="1">
    <citation type="journal article" date="2021" name="Front. Plant Sci.">
        <title>Chromosome-Scale Genome Assembly for Chinese Sour Jujube and Insights Into Its Genome Evolution and Domestication Signature.</title>
        <authorList>
            <person name="Shen L.-Y."/>
            <person name="Luo H."/>
            <person name="Wang X.-L."/>
            <person name="Wang X.-M."/>
            <person name="Qiu X.-J."/>
            <person name="Liu H."/>
            <person name="Zhou S.-S."/>
            <person name="Jia K.-H."/>
            <person name="Nie S."/>
            <person name="Bao Y.-T."/>
            <person name="Zhang R.-G."/>
            <person name="Yun Q.-Z."/>
            <person name="Chai Y.-H."/>
            <person name="Lu J.-Y."/>
            <person name="Li Y."/>
            <person name="Zhao S.-W."/>
            <person name="Mao J.-F."/>
            <person name="Jia S.-G."/>
            <person name="Mao Y.-M."/>
        </authorList>
    </citation>
    <scope>NUCLEOTIDE SEQUENCE</scope>
    <source>
        <strain evidence="7">AT0</strain>
        <tissue evidence="7">Leaf</tissue>
    </source>
</reference>
<feature type="transmembrane region" description="Helical" evidence="6">
    <location>
        <begin position="732"/>
        <end position="757"/>
    </location>
</feature>
<evidence type="ECO:0000256" key="2">
    <source>
        <dbReference type="ARBA" id="ARBA00010199"/>
    </source>
</evidence>
<feature type="transmembrane region" description="Helical" evidence="6">
    <location>
        <begin position="303"/>
        <end position="326"/>
    </location>
</feature>
<dbReference type="Proteomes" id="UP000813462">
    <property type="component" value="Unassembled WGS sequence"/>
</dbReference>
<feature type="transmembrane region" description="Helical" evidence="6">
    <location>
        <begin position="447"/>
        <end position="468"/>
    </location>
</feature>
<accession>A0A978UNN8</accession>
<name>A0A978UNN8_ZIZJJ</name>